<accession>A0ABQ6MCI2</accession>
<sequence>MSAFQDDASEESYEDPVMLRLSGGSPGSTPTEGELSALEALFSTSLAKLLDTHPDRVSWLESSDPGEPLRVDFLFYPADPIEEPDAPPCRELSNRLEALLPDQAAPGDLPMRAVPGKLFAEVPELAVLTGCLLSEVDEDDEIAEWVDEEEALFQLDKNSDPLATVRNLFLPLGETLPVLSVLTFDNVEELERQGFTTLTDVLPAVRASGAGAEALRLARAGDGFSKAG</sequence>
<dbReference type="EMBL" id="BRYB01001327">
    <property type="protein sequence ID" value="GMI23301.1"/>
    <property type="molecule type" value="Genomic_DNA"/>
</dbReference>
<dbReference type="Proteomes" id="UP001165060">
    <property type="component" value="Unassembled WGS sequence"/>
</dbReference>
<organism evidence="2 3">
    <name type="scientific">Tetraparma gracilis</name>
    <dbReference type="NCBI Taxonomy" id="2962635"/>
    <lineage>
        <taxon>Eukaryota</taxon>
        <taxon>Sar</taxon>
        <taxon>Stramenopiles</taxon>
        <taxon>Ochrophyta</taxon>
        <taxon>Bolidophyceae</taxon>
        <taxon>Parmales</taxon>
        <taxon>Triparmaceae</taxon>
        <taxon>Tetraparma</taxon>
    </lineage>
</organism>
<evidence type="ECO:0000256" key="1">
    <source>
        <dbReference type="SAM" id="MobiDB-lite"/>
    </source>
</evidence>
<name>A0ABQ6MCI2_9STRA</name>
<protein>
    <submittedName>
        <fullName evidence="2">Uncharacterized protein</fullName>
    </submittedName>
</protein>
<comment type="caution">
    <text evidence="2">The sequence shown here is derived from an EMBL/GenBank/DDBJ whole genome shotgun (WGS) entry which is preliminary data.</text>
</comment>
<evidence type="ECO:0000313" key="2">
    <source>
        <dbReference type="EMBL" id="GMI23301.1"/>
    </source>
</evidence>
<reference evidence="2 3" key="1">
    <citation type="journal article" date="2023" name="Commun. Biol.">
        <title>Genome analysis of Parmales, the sister group of diatoms, reveals the evolutionary specialization of diatoms from phago-mixotrophs to photoautotrophs.</title>
        <authorList>
            <person name="Ban H."/>
            <person name="Sato S."/>
            <person name="Yoshikawa S."/>
            <person name="Yamada K."/>
            <person name="Nakamura Y."/>
            <person name="Ichinomiya M."/>
            <person name="Sato N."/>
            <person name="Blanc-Mathieu R."/>
            <person name="Endo H."/>
            <person name="Kuwata A."/>
            <person name="Ogata H."/>
        </authorList>
    </citation>
    <scope>NUCLEOTIDE SEQUENCE [LARGE SCALE GENOMIC DNA]</scope>
</reference>
<keyword evidence="3" id="KW-1185">Reference proteome</keyword>
<evidence type="ECO:0000313" key="3">
    <source>
        <dbReference type="Proteomes" id="UP001165060"/>
    </source>
</evidence>
<proteinExistence type="predicted"/>
<gene>
    <name evidence="2" type="ORF">TeGR_g15293</name>
</gene>
<feature type="region of interest" description="Disordered" evidence="1">
    <location>
        <begin position="1"/>
        <end position="33"/>
    </location>
</feature>